<dbReference type="Proteomes" id="UP000301751">
    <property type="component" value="Unassembled WGS sequence"/>
</dbReference>
<evidence type="ECO:0000313" key="9">
    <source>
        <dbReference type="EMBL" id="GCL63891.1"/>
    </source>
</evidence>
<dbReference type="InterPro" id="IPR006059">
    <property type="entry name" value="SBP"/>
</dbReference>
<keyword evidence="6" id="KW-0564">Palmitate</keyword>
<evidence type="ECO:0000256" key="6">
    <source>
        <dbReference type="ARBA" id="ARBA00023139"/>
    </source>
</evidence>
<protein>
    <submittedName>
        <fullName evidence="9">ABC transporter substrate-binding protein</fullName>
    </submittedName>
</protein>
<accession>A0A480AR57</accession>
<gene>
    <name evidence="9" type="ORF">AQPW35_29720</name>
</gene>
<evidence type="ECO:0000256" key="3">
    <source>
        <dbReference type="ARBA" id="ARBA00022475"/>
    </source>
</evidence>
<dbReference type="OrthoDB" id="8871943at2"/>
<dbReference type="InterPro" id="IPR050490">
    <property type="entry name" value="Bact_solute-bd_prot1"/>
</dbReference>
<name>A0A480AR57_9BURK</name>
<dbReference type="GO" id="GO:0042597">
    <property type="term" value="C:periplasmic space"/>
    <property type="evidence" value="ECO:0007669"/>
    <property type="project" value="UniProtKB-SubCell"/>
</dbReference>
<keyword evidence="5" id="KW-0472">Membrane</keyword>
<feature type="chain" id="PRO_5019739539" evidence="8">
    <location>
        <begin position="26"/>
        <end position="462"/>
    </location>
</feature>
<comment type="subcellular location">
    <subcellularLocation>
        <location evidence="1">Periplasm</location>
    </subcellularLocation>
</comment>
<keyword evidence="3" id="KW-1003">Cell membrane</keyword>
<keyword evidence="4 8" id="KW-0732">Signal</keyword>
<sequence>MHRKTSWITTALVGAGLLAAGPAFAQAQEKLTVWWVKGFYKAEDEALFEAIKKFEAKNKNIKIELSQYPIQDMIPKTVAALDSNAPPDVAYSDTYDFQVTAKWAYDGKLEDITGVIDPLRAKFEPRALSTTFLLNNTNGTRAYYAYPVKQQTMHIQYWKDMLADAGFKDTDIPKDWKGYWDFWCSKVQVGYRQKTGNRGFGIGMPMGVDSTDSFFSFLTFMDAYNVQLVNDAGKLLVDDPAVRTALINAVTDYTAVYAKGCTPPSSTSWKDPDNNVAFHNKTTVMTHNATISIAAKWLDDMNNTTLTEAQRATAKKNYTELIATAGFPNKPDGSKMTYRAAVKTGVIFKDAKNKPAAKKFVAFLLEEANLTPYVEGSLGRWFPVQKTAQQSAFWKGDPHRLAVYNQFMAGTTPFEFTKNFKFTILNNENVWAKTMNRVLNEKVPVDKAVDEMIARIKAVAGS</sequence>
<dbReference type="EMBL" id="BJCL01000007">
    <property type="protein sequence ID" value="GCL63891.1"/>
    <property type="molecule type" value="Genomic_DNA"/>
</dbReference>
<evidence type="ECO:0000256" key="2">
    <source>
        <dbReference type="ARBA" id="ARBA00008520"/>
    </source>
</evidence>
<keyword evidence="7" id="KW-0449">Lipoprotein</keyword>
<dbReference type="PANTHER" id="PTHR43649:SF33">
    <property type="entry name" value="POLYGALACTURONAN_RHAMNOGALACTURONAN-BINDING PROTEIN YTCQ"/>
    <property type="match status" value="1"/>
</dbReference>
<evidence type="ECO:0000256" key="7">
    <source>
        <dbReference type="ARBA" id="ARBA00023288"/>
    </source>
</evidence>
<reference evidence="10" key="1">
    <citation type="submission" date="2019-03" db="EMBL/GenBank/DDBJ databases">
        <title>Aquabacterium pictum sp.nov., the first bacteriochlorophyll a-containing freshwater bacterium in the genus Aquabacterium of the class Betaproteobacteria.</title>
        <authorList>
            <person name="Hirose S."/>
            <person name="Tank M."/>
            <person name="Hara E."/>
            <person name="Tamaki H."/>
            <person name="Takaichi S."/>
            <person name="Haruta S."/>
            <person name="Hanada S."/>
        </authorList>
    </citation>
    <scope>NUCLEOTIDE SEQUENCE [LARGE SCALE GENOMIC DNA]</scope>
    <source>
        <strain evidence="10">W35</strain>
    </source>
</reference>
<dbReference type="Pfam" id="PF01547">
    <property type="entry name" value="SBP_bac_1"/>
    <property type="match status" value="1"/>
</dbReference>
<comment type="caution">
    <text evidence="9">The sequence shown here is derived from an EMBL/GenBank/DDBJ whole genome shotgun (WGS) entry which is preliminary data.</text>
</comment>
<evidence type="ECO:0000313" key="10">
    <source>
        <dbReference type="Proteomes" id="UP000301751"/>
    </source>
</evidence>
<evidence type="ECO:0000256" key="4">
    <source>
        <dbReference type="ARBA" id="ARBA00022729"/>
    </source>
</evidence>
<dbReference type="SUPFAM" id="SSF53850">
    <property type="entry name" value="Periplasmic binding protein-like II"/>
    <property type="match status" value="1"/>
</dbReference>
<evidence type="ECO:0000256" key="8">
    <source>
        <dbReference type="SAM" id="SignalP"/>
    </source>
</evidence>
<evidence type="ECO:0000256" key="1">
    <source>
        <dbReference type="ARBA" id="ARBA00004418"/>
    </source>
</evidence>
<dbReference type="Gene3D" id="3.40.190.10">
    <property type="entry name" value="Periplasmic binding protein-like II"/>
    <property type="match status" value="1"/>
</dbReference>
<dbReference type="AlphaFoldDB" id="A0A480AR57"/>
<organism evidence="9 10">
    <name type="scientific">Pseudaquabacterium pictum</name>
    <dbReference type="NCBI Taxonomy" id="2315236"/>
    <lineage>
        <taxon>Bacteria</taxon>
        <taxon>Pseudomonadati</taxon>
        <taxon>Pseudomonadota</taxon>
        <taxon>Betaproteobacteria</taxon>
        <taxon>Burkholderiales</taxon>
        <taxon>Sphaerotilaceae</taxon>
        <taxon>Pseudaquabacterium</taxon>
    </lineage>
</organism>
<comment type="similarity">
    <text evidence="2">Belongs to the bacterial solute-binding protein 1 family.</text>
</comment>
<feature type="signal peptide" evidence="8">
    <location>
        <begin position="1"/>
        <end position="25"/>
    </location>
</feature>
<dbReference type="RefSeq" id="WP_137733629.1">
    <property type="nucleotide sequence ID" value="NZ_BJCL01000007.1"/>
</dbReference>
<keyword evidence="10" id="KW-1185">Reference proteome</keyword>
<dbReference type="PANTHER" id="PTHR43649">
    <property type="entry name" value="ARABINOSE-BINDING PROTEIN-RELATED"/>
    <property type="match status" value="1"/>
</dbReference>
<proteinExistence type="inferred from homology"/>
<evidence type="ECO:0000256" key="5">
    <source>
        <dbReference type="ARBA" id="ARBA00023136"/>
    </source>
</evidence>